<organism evidence="4 5">
    <name type="scientific">Paenibacillus artemisiicola</name>
    <dbReference type="NCBI Taxonomy" id="1172618"/>
    <lineage>
        <taxon>Bacteria</taxon>
        <taxon>Bacillati</taxon>
        <taxon>Bacillota</taxon>
        <taxon>Bacilli</taxon>
        <taxon>Bacillales</taxon>
        <taxon>Paenibacillaceae</taxon>
        <taxon>Paenibacillus</taxon>
    </lineage>
</organism>
<dbReference type="InterPro" id="IPR016181">
    <property type="entry name" value="Acyl_CoA_acyltransferase"/>
</dbReference>
<proteinExistence type="predicted"/>
<protein>
    <submittedName>
        <fullName evidence="4">GNAT family N-acetyltransferase</fullName>
    </submittedName>
</protein>
<evidence type="ECO:0000259" key="3">
    <source>
        <dbReference type="PROSITE" id="PS51186"/>
    </source>
</evidence>
<evidence type="ECO:0000313" key="4">
    <source>
        <dbReference type="EMBL" id="MBO7743267.1"/>
    </source>
</evidence>
<comment type="caution">
    <text evidence="4">The sequence shown here is derived from an EMBL/GenBank/DDBJ whole genome shotgun (WGS) entry which is preliminary data.</text>
</comment>
<dbReference type="PANTHER" id="PTHR43877">
    <property type="entry name" value="AMINOALKYLPHOSPHONATE N-ACETYLTRANSFERASE-RELATED-RELATED"/>
    <property type="match status" value="1"/>
</dbReference>
<dbReference type="EMBL" id="JAGGDJ010000002">
    <property type="protein sequence ID" value="MBO7743267.1"/>
    <property type="molecule type" value="Genomic_DNA"/>
</dbReference>
<dbReference type="Gene3D" id="3.40.630.30">
    <property type="match status" value="1"/>
</dbReference>
<evidence type="ECO:0000256" key="1">
    <source>
        <dbReference type="ARBA" id="ARBA00022679"/>
    </source>
</evidence>
<dbReference type="Proteomes" id="UP000670947">
    <property type="component" value="Unassembled WGS sequence"/>
</dbReference>
<dbReference type="InterPro" id="IPR050832">
    <property type="entry name" value="Bact_Acetyltransf"/>
</dbReference>
<dbReference type="CDD" id="cd04301">
    <property type="entry name" value="NAT_SF"/>
    <property type="match status" value="1"/>
</dbReference>
<sequence>MKPKDIPAVRAVAEASWHAAYAGIIPPDAQDRFLRNAYGDEMMARRLARSVMLVAECAGEIVGFANFSRVREGGEAELAAIYLLPGHQGEGLGTALLQAGLAESAGAKFVCANVEADNRTGMNFYTAKGFKAVGEFEDELEGHTSRMVRMRLEL</sequence>
<dbReference type="PROSITE" id="PS51186">
    <property type="entry name" value="GNAT"/>
    <property type="match status" value="1"/>
</dbReference>
<evidence type="ECO:0000313" key="5">
    <source>
        <dbReference type="Proteomes" id="UP000670947"/>
    </source>
</evidence>
<evidence type="ECO:0000256" key="2">
    <source>
        <dbReference type="ARBA" id="ARBA00023315"/>
    </source>
</evidence>
<feature type="domain" description="N-acetyltransferase" evidence="3">
    <location>
        <begin position="1"/>
        <end position="154"/>
    </location>
</feature>
<gene>
    <name evidence="4" type="ORF">I8J29_03610</name>
</gene>
<name>A0ABS3W4N8_9BACL</name>
<dbReference type="SUPFAM" id="SSF55729">
    <property type="entry name" value="Acyl-CoA N-acyltransferases (Nat)"/>
    <property type="match status" value="1"/>
</dbReference>
<reference evidence="4 5" key="1">
    <citation type="submission" date="2021-03" db="EMBL/GenBank/DDBJ databases">
        <title>Paenibacillus artemisicola MWE-103 whole genome sequence.</title>
        <authorList>
            <person name="Ham Y.J."/>
        </authorList>
    </citation>
    <scope>NUCLEOTIDE SEQUENCE [LARGE SCALE GENOMIC DNA]</scope>
    <source>
        <strain evidence="4 5">MWE-103</strain>
    </source>
</reference>
<dbReference type="Pfam" id="PF00583">
    <property type="entry name" value="Acetyltransf_1"/>
    <property type="match status" value="1"/>
</dbReference>
<keyword evidence="1" id="KW-0808">Transferase</keyword>
<dbReference type="PANTHER" id="PTHR43877:SF1">
    <property type="entry name" value="ACETYLTRANSFERASE"/>
    <property type="match status" value="1"/>
</dbReference>
<keyword evidence="2" id="KW-0012">Acyltransferase</keyword>
<keyword evidence="5" id="KW-1185">Reference proteome</keyword>
<accession>A0ABS3W4N8</accession>
<dbReference type="InterPro" id="IPR000182">
    <property type="entry name" value="GNAT_dom"/>
</dbReference>